<name>A0A2K3PLP2_TRIPR</name>
<dbReference type="Proteomes" id="UP000236291">
    <property type="component" value="Unassembled WGS sequence"/>
</dbReference>
<accession>A0A2K3PLP2</accession>
<reference evidence="2 3" key="2">
    <citation type="journal article" date="2017" name="Front. Plant Sci.">
        <title>Gene Classification and Mining of Molecular Markers Useful in Red Clover (Trifolium pratense) Breeding.</title>
        <authorList>
            <person name="Istvanek J."/>
            <person name="Dluhosova J."/>
            <person name="Dluhos P."/>
            <person name="Patkova L."/>
            <person name="Nedelnik J."/>
            <person name="Repkova J."/>
        </authorList>
    </citation>
    <scope>NUCLEOTIDE SEQUENCE [LARGE SCALE GENOMIC DNA]</scope>
    <source>
        <strain evidence="3">cv. Tatra</strain>
        <tissue evidence="2">Young leaves</tissue>
    </source>
</reference>
<protein>
    <submittedName>
        <fullName evidence="2">Uncharacterized protein</fullName>
    </submittedName>
</protein>
<organism evidence="2 3">
    <name type="scientific">Trifolium pratense</name>
    <name type="common">Red clover</name>
    <dbReference type="NCBI Taxonomy" id="57577"/>
    <lineage>
        <taxon>Eukaryota</taxon>
        <taxon>Viridiplantae</taxon>
        <taxon>Streptophyta</taxon>
        <taxon>Embryophyta</taxon>
        <taxon>Tracheophyta</taxon>
        <taxon>Spermatophyta</taxon>
        <taxon>Magnoliopsida</taxon>
        <taxon>eudicotyledons</taxon>
        <taxon>Gunneridae</taxon>
        <taxon>Pentapetalae</taxon>
        <taxon>rosids</taxon>
        <taxon>fabids</taxon>
        <taxon>Fabales</taxon>
        <taxon>Fabaceae</taxon>
        <taxon>Papilionoideae</taxon>
        <taxon>50 kb inversion clade</taxon>
        <taxon>NPAAA clade</taxon>
        <taxon>Hologalegina</taxon>
        <taxon>IRL clade</taxon>
        <taxon>Trifolieae</taxon>
        <taxon>Trifolium</taxon>
    </lineage>
</organism>
<dbReference type="AlphaFoldDB" id="A0A2K3PLP2"/>
<gene>
    <name evidence="2" type="ORF">L195_g012926</name>
</gene>
<dbReference type="EMBL" id="ASHM01008337">
    <property type="protein sequence ID" value="PNY16211.1"/>
    <property type="molecule type" value="Genomic_DNA"/>
</dbReference>
<feature type="region of interest" description="Disordered" evidence="1">
    <location>
        <begin position="23"/>
        <end position="98"/>
    </location>
</feature>
<reference evidence="2 3" key="1">
    <citation type="journal article" date="2014" name="Am. J. Bot.">
        <title>Genome assembly and annotation for red clover (Trifolium pratense; Fabaceae).</title>
        <authorList>
            <person name="Istvanek J."/>
            <person name="Jaros M."/>
            <person name="Krenek A."/>
            <person name="Repkova J."/>
        </authorList>
    </citation>
    <scope>NUCLEOTIDE SEQUENCE [LARGE SCALE GENOMIC DNA]</scope>
    <source>
        <strain evidence="3">cv. Tatra</strain>
        <tissue evidence="2">Young leaves</tissue>
    </source>
</reference>
<sequence>QLFRFLDSNDTDDELVEELVETRSRHLPNSDVTAPRQRAMPQDQSLASYNNRGTQNMKGLINNSGYTKGNGMVRGLADSMDGGDRNRAMATQPESNLNLNSPLPVQATAASFLNGDNKKLLGVTNNTNIKLKGDGNRAFTLGNFK</sequence>
<proteinExistence type="predicted"/>
<evidence type="ECO:0000313" key="3">
    <source>
        <dbReference type="Proteomes" id="UP000236291"/>
    </source>
</evidence>
<feature type="non-terminal residue" evidence="2">
    <location>
        <position position="1"/>
    </location>
</feature>
<evidence type="ECO:0000313" key="2">
    <source>
        <dbReference type="EMBL" id="PNY16211.1"/>
    </source>
</evidence>
<evidence type="ECO:0000256" key="1">
    <source>
        <dbReference type="SAM" id="MobiDB-lite"/>
    </source>
</evidence>
<feature type="compositionally biased region" description="Polar residues" evidence="1">
    <location>
        <begin position="42"/>
        <end position="67"/>
    </location>
</feature>
<comment type="caution">
    <text evidence="2">The sequence shown here is derived from an EMBL/GenBank/DDBJ whole genome shotgun (WGS) entry which is preliminary data.</text>
</comment>